<evidence type="ECO:0000256" key="1">
    <source>
        <dbReference type="SAM" id="MobiDB-lite"/>
    </source>
</evidence>
<feature type="compositionally biased region" description="Basic and acidic residues" evidence="1">
    <location>
        <begin position="44"/>
        <end position="58"/>
    </location>
</feature>
<reference evidence="2" key="1">
    <citation type="submission" date="2019-11" db="EMBL/GenBank/DDBJ databases">
        <title>Bipolaris sorokiniana Genome sequencing.</title>
        <authorList>
            <person name="Wang H."/>
        </authorList>
    </citation>
    <scope>NUCLEOTIDE SEQUENCE</scope>
</reference>
<feature type="compositionally biased region" description="Basic and acidic residues" evidence="1">
    <location>
        <begin position="27"/>
        <end position="37"/>
    </location>
</feature>
<dbReference type="Proteomes" id="UP000624244">
    <property type="component" value="Unassembled WGS sequence"/>
</dbReference>
<organism evidence="2 3">
    <name type="scientific">Cochliobolus sativus</name>
    <name type="common">Common root rot and spot blotch fungus</name>
    <name type="synonym">Bipolaris sorokiniana</name>
    <dbReference type="NCBI Taxonomy" id="45130"/>
    <lineage>
        <taxon>Eukaryota</taxon>
        <taxon>Fungi</taxon>
        <taxon>Dikarya</taxon>
        <taxon>Ascomycota</taxon>
        <taxon>Pezizomycotina</taxon>
        <taxon>Dothideomycetes</taxon>
        <taxon>Pleosporomycetidae</taxon>
        <taxon>Pleosporales</taxon>
        <taxon>Pleosporineae</taxon>
        <taxon>Pleosporaceae</taxon>
        <taxon>Bipolaris</taxon>
    </lineage>
</organism>
<name>A0A8H5ZQF9_COCSA</name>
<proteinExistence type="predicted"/>
<feature type="compositionally biased region" description="Basic and acidic residues" evidence="1">
    <location>
        <begin position="1"/>
        <end position="12"/>
    </location>
</feature>
<protein>
    <submittedName>
        <fullName evidence="2">Uncharacterized protein</fullName>
    </submittedName>
</protein>
<sequence>MSEAKLFTKDSFKSLLMPPDSPQESRQGWEGRVVRADRARKKAAKEAKEAQGKEERGRPKATVEANKGQADKGKCSWKHRTKVLEAYSLDGVERDASQIQIPKDPILESRRAPEAQMW</sequence>
<feature type="region of interest" description="Disordered" evidence="1">
    <location>
        <begin position="1"/>
        <end position="74"/>
    </location>
</feature>
<comment type="caution">
    <text evidence="2">The sequence shown here is derived from an EMBL/GenBank/DDBJ whole genome shotgun (WGS) entry which is preliminary data.</text>
</comment>
<evidence type="ECO:0000313" key="3">
    <source>
        <dbReference type="Proteomes" id="UP000624244"/>
    </source>
</evidence>
<accession>A0A8H5ZQF9</accession>
<evidence type="ECO:0000313" key="2">
    <source>
        <dbReference type="EMBL" id="KAF5853482.1"/>
    </source>
</evidence>
<gene>
    <name evidence="2" type="ORF">GGP41_002104</name>
</gene>
<dbReference type="AlphaFoldDB" id="A0A8H5ZQF9"/>
<dbReference type="EMBL" id="WNKQ01000002">
    <property type="protein sequence ID" value="KAF5853482.1"/>
    <property type="molecule type" value="Genomic_DNA"/>
</dbReference>